<comment type="similarity">
    <text evidence="1 4">Belongs to the glycosyl hydrolase 3 family.</text>
</comment>
<dbReference type="GO" id="GO:0008422">
    <property type="term" value="F:beta-glucosidase activity"/>
    <property type="evidence" value="ECO:0007669"/>
    <property type="project" value="UniProtKB-ARBA"/>
</dbReference>
<dbReference type="Gene3D" id="3.20.20.300">
    <property type="entry name" value="Glycoside hydrolase, family 3, N-terminal domain"/>
    <property type="match status" value="1"/>
</dbReference>
<gene>
    <name evidence="6" type="ORF">bsdcttw_12440</name>
</gene>
<keyword evidence="3" id="KW-0119">Carbohydrate metabolism</keyword>
<dbReference type="Gene3D" id="2.60.40.10">
    <property type="entry name" value="Immunoglobulins"/>
    <property type="match status" value="1"/>
</dbReference>
<dbReference type="PRINTS" id="PR00133">
    <property type="entry name" value="GLHYDRLASE3"/>
</dbReference>
<feature type="domain" description="Fibronectin type III-like" evidence="5">
    <location>
        <begin position="581"/>
        <end position="651"/>
    </location>
</feature>
<protein>
    <submittedName>
        <fullName evidence="6">Glycosyl hydrolase</fullName>
    </submittedName>
</protein>
<reference evidence="6 7" key="2">
    <citation type="submission" date="2020-08" db="EMBL/GenBank/DDBJ databases">
        <authorList>
            <person name="Ueki A."/>
            <person name="Tonouchi A."/>
        </authorList>
    </citation>
    <scope>NUCLEOTIDE SEQUENCE [LARGE SCALE GENOMIC DNA]</scope>
    <source>
        <strain evidence="6 7">CTTW</strain>
    </source>
</reference>
<accession>A0A7I8DIC1</accession>
<organism evidence="6 7">
    <name type="scientific">Anaerocolumna chitinilytica</name>
    <dbReference type="NCBI Taxonomy" id="1727145"/>
    <lineage>
        <taxon>Bacteria</taxon>
        <taxon>Bacillati</taxon>
        <taxon>Bacillota</taxon>
        <taxon>Clostridia</taxon>
        <taxon>Lachnospirales</taxon>
        <taxon>Lachnospiraceae</taxon>
        <taxon>Anaerocolumna</taxon>
    </lineage>
</organism>
<dbReference type="Pfam" id="PF00933">
    <property type="entry name" value="Glyco_hydro_3"/>
    <property type="match status" value="1"/>
</dbReference>
<dbReference type="InterPro" id="IPR017853">
    <property type="entry name" value="GH"/>
</dbReference>
<keyword evidence="7" id="KW-1185">Reference proteome</keyword>
<proteinExistence type="inferred from homology"/>
<dbReference type="PANTHER" id="PTHR42715:SF10">
    <property type="entry name" value="BETA-GLUCOSIDASE"/>
    <property type="match status" value="1"/>
</dbReference>
<dbReference type="PANTHER" id="PTHR42715">
    <property type="entry name" value="BETA-GLUCOSIDASE"/>
    <property type="match status" value="1"/>
</dbReference>
<dbReference type="InterPro" id="IPR050288">
    <property type="entry name" value="Cellulose_deg_GH3"/>
</dbReference>
<reference evidence="6 7" key="1">
    <citation type="submission" date="2020-08" db="EMBL/GenBank/DDBJ databases">
        <title>Draft genome sequencing of an Anaerocolumna strain isolated from anoxic soil subjected to BSD treatment.</title>
        <authorList>
            <person name="Uek A."/>
            <person name="Tonouchi A."/>
        </authorList>
    </citation>
    <scope>NUCLEOTIDE SEQUENCE [LARGE SCALE GENOMIC DNA]</scope>
    <source>
        <strain evidence="6 7">CTTW</strain>
    </source>
</reference>
<dbReference type="InterPro" id="IPR002772">
    <property type="entry name" value="Glyco_hydro_3_C"/>
</dbReference>
<dbReference type="Pfam" id="PF01915">
    <property type="entry name" value="Glyco_hydro_3_C"/>
    <property type="match status" value="1"/>
</dbReference>
<dbReference type="InterPro" id="IPR001764">
    <property type="entry name" value="Glyco_hydro_3_N"/>
</dbReference>
<name>A0A7I8DIC1_9FIRM</name>
<evidence type="ECO:0000256" key="4">
    <source>
        <dbReference type="RuleBase" id="RU361161"/>
    </source>
</evidence>
<dbReference type="RefSeq" id="WP_185258548.1">
    <property type="nucleotide sequence ID" value="NZ_AP023368.1"/>
</dbReference>
<dbReference type="AlphaFoldDB" id="A0A7I8DIC1"/>
<dbReference type="EMBL" id="AP023368">
    <property type="protein sequence ID" value="BCJ98203.1"/>
    <property type="molecule type" value="Genomic_DNA"/>
</dbReference>
<dbReference type="SMART" id="SM01217">
    <property type="entry name" value="Fn3_like"/>
    <property type="match status" value="1"/>
</dbReference>
<dbReference type="InterPro" id="IPR036881">
    <property type="entry name" value="Glyco_hydro_3_C_sf"/>
</dbReference>
<dbReference type="FunFam" id="2.60.40.10:FF:000495">
    <property type="entry name" value="Periplasmic beta-glucosidase"/>
    <property type="match status" value="1"/>
</dbReference>
<sequence>MDVEKLLSEMTLEEKASLCSGADFWHTQNINRLNLPGVMVSDGPHGLRKQAEDADHLGLSDSVAAVCFPAASALACSFDTDLANTIGEALGDECQAESVSTLLGPGVNMKRSPLCGRNFEYFSEDPYLAGKMAASLVRGIQSKGIGTSVKHFAVNNQEYRRMSISAEADERTLREIYLSAFETIVKEAKPTTLMCSYNRINGVYSCENDWLLNKVLRDEWGFEGLVMTDWGAMNDRVSALKAGLDLEMPGSNGIRDKEIVEAVKNGELSEEVLNTAVRRVLHLVKHYYEHKIENASYDKEAHHALARNAAAESAVLLKNDSILPLKPETKAAFIGKFAQVPRYQGGGSSHINSFKITSALDAVKEIAEVTYAQGYDTKEDKVDEELLKEAVNAAANAEVAVIFAGLPDSFESEGYDRTHLELPQCQNHLIQEIAKVQKNIVVILHNGSPVRMPWLNDIKGLLSVYLGGQAVGGACVDLLYGKVNPSGKLAETYPLSLKHNPSYLNFPSTEKEVVYSEGVFIGYRYYDTKELEVLYPFGYGLSYTEFQYSDLKVSPEADLKDTDTITVTLKVKNTGKIAGKEVAQLYVHDKEAYVSRPEKELKGFVKVSLAPGEEKEISFTLDKRSFAYYSKELKDWYVETGDFTIMIGKSSRDIVLVKDIFITSTTAFPFVADNTTTVGDIMKYVKNANELIQKFGGDLMPAIPVDDAEGLGEGTAEMMREMMAGLPLHSILSFGGQFTSKDIQNIIDMLNNQD</sequence>
<evidence type="ECO:0000256" key="1">
    <source>
        <dbReference type="ARBA" id="ARBA00005336"/>
    </source>
</evidence>
<dbReference type="SUPFAM" id="SSF52279">
    <property type="entry name" value="Beta-D-glucan exohydrolase, C-terminal domain"/>
    <property type="match status" value="1"/>
</dbReference>
<evidence type="ECO:0000259" key="5">
    <source>
        <dbReference type="SMART" id="SM01217"/>
    </source>
</evidence>
<dbReference type="Pfam" id="PF14310">
    <property type="entry name" value="Fn3-like"/>
    <property type="match status" value="1"/>
</dbReference>
<evidence type="ECO:0000256" key="2">
    <source>
        <dbReference type="ARBA" id="ARBA00022801"/>
    </source>
</evidence>
<keyword evidence="4" id="KW-0326">Glycosidase</keyword>
<dbReference type="InterPro" id="IPR036962">
    <property type="entry name" value="Glyco_hydro_3_N_sf"/>
</dbReference>
<dbReference type="KEGG" id="acht:bsdcttw_12440"/>
<evidence type="ECO:0000313" key="6">
    <source>
        <dbReference type="EMBL" id="BCJ98203.1"/>
    </source>
</evidence>
<dbReference type="Gene3D" id="3.40.50.1700">
    <property type="entry name" value="Glycoside hydrolase family 3 C-terminal domain"/>
    <property type="match status" value="1"/>
</dbReference>
<dbReference type="PROSITE" id="PS00775">
    <property type="entry name" value="GLYCOSYL_HYDROL_F3"/>
    <property type="match status" value="1"/>
</dbReference>
<dbReference type="GO" id="GO:0005975">
    <property type="term" value="P:carbohydrate metabolic process"/>
    <property type="evidence" value="ECO:0007669"/>
    <property type="project" value="InterPro"/>
</dbReference>
<dbReference type="SUPFAM" id="SSF51445">
    <property type="entry name" value="(Trans)glycosidases"/>
    <property type="match status" value="1"/>
</dbReference>
<dbReference type="InterPro" id="IPR019800">
    <property type="entry name" value="Glyco_hydro_3_AS"/>
</dbReference>
<evidence type="ECO:0000313" key="7">
    <source>
        <dbReference type="Proteomes" id="UP000515703"/>
    </source>
</evidence>
<dbReference type="InterPro" id="IPR026891">
    <property type="entry name" value="Fn3-like"/>
</dbReference>
<dbReference type="InterPro" id="IPR013783">
    <property type="entry name" value="Ig-like_fold"/>
</dbReference>
<keyword evidence="2 4" id="KW-0378">Hydrolase</keyword>
<dbReference type="Proteomes" id="UP000515703">
    <property type="component" value="Chromosome"/>
</dbReference>
<evidence type="ECO:0000256" key="3">
    <source>
        <dbReference type="ARBA" id="ARBA00023277"/>
    </source>
</evidence>